<organism evidence="2 3">
    <name type="scientific">Neoarthrinium moseri</name>
    <dbReference type="NCBI Taxonomy" id="1658444"/>
    <lineage>
        <taxon>Eukaryota</taxon>
        <taxon>Fungi</taxon>
        <taxon>Dikarya</taxon>
        <taxon>Ascomycota</taxon>
        <taxon>Pezizomycotina</taxon>
        <taxon>Sordariomycetes</taxon>
        <taxon>Xylariomycetidae</taxon>
        <taxon>Amphisphaeriales</taxon>
        <taxon>Apiosporaceae</taxon>
        <taxon>Neoarthrinium</taxon>
    </lineage>
</organism>
<evidence type="ECO:0000313" key="2">
    <source>
        <dbReference type="EMBL" id="KAI1879262.1"/>
    </source>
</evidence>
<dbReference type="GO" id="GO:0031511">
    <property type="term" value="C:Mis6-Sim4 complex"/>
    <property type="evidence" value="ECO:0007669"/>
    <property type="project" value="InterPro"/>
</dbReference>
<feature type="region of interest" description="Disordered" evidence="1">
    <location>
        <begin position="240"/>
        <end position="259"/>
    </location>
</feature>
<name>A0A9P9WTW3_9PEZI</name>
<dbReference type="InterPro" id="IPR025207">
    <property type="entry name" value="Sim4_Fta4"/>
</dbReference>
<evidence type="ECO:0000313" key="3">
    <source>
        <dbReference type="Proteomes" id="UP000829685"/>
    </source>
</evidence>
<evidence type="ECO:0008006" key="4">
    <source>
        <dbReference type="Google" id="ProtNLM"/>
    </source>
</evidence>
<dbReference type="EMBL" id="JAFIMR010000004">
    <property type="protein sequence ID" value="KAI1879262.1"/>
    <property type="molecule type" value="Genomic_DNA"/>
</dbReference>
<keyword evidence="3" id="KW-1185">Reference proteome</keyword>
<proteinExistence type="predicted"/>
<dbReference type="Proteomes" id="UP000829685">
    <property type="component" value="Unassembled WGS sequence"/>
</dbReference>
<dbReference type="PANTHER" id="PTHR42040">
    <property type="entry name" value="INNER KINETOCHORE SUBUNIT FTA4"/>
    <property type="match status" value="1"/>
</dbReference>
<protein>
    <recommendedName>
        <fullName evidence="4">Kinetochore protein</fullName>
    </recommendedName>
</protein>
<comment type="caution">
    <text evidence="2">The sequence shown here is derived from an EMBL/GenBank/DDBJ whole genome shotgun (WGS) entry which is preliminary data.</text>
</comment>
<evidence type="ECO:0000256" key="1">
    <source>
        <dbReference type="SAM" id="MobiDB-lite"/>
    </source>
</evidence>
<sequence length="273" mass="30135">MAPPTILAHKSTFLAAQTLQLSRGLAPSHAWRAANEAAEDGIPSRAVEDVLYRLNNALQQHVKRVYPLQATRHVAEQIDSLFLDGGGRDGDDDDEDGLEGEESLREGIDLGTQLLSVPHSPVTSTIYTGLLTAIYCTTATDHAIASLPPTWDAHAPAEAEAQPPEAHRYAELQSSLTSLSARRAEITARVERLRHMRALLEPFQENNVQENLVTRNGEVEKELERMRFLLVRVAGRIGQLPDPARDAETDDDVPMEDLDELEKKKVDALLDTL</sequence>
<dbReference type="Pfam" id="PF13093">
    <property type="entry name" value="FTA4"/>
    <property type="match status" value="1"/>
</dbReference>
<accession>A0A9P9WTW3</accession>
<reference evidence="2" key="1">
    <citation type="submission" date="2021-03" db="EMBL/GenBank/DDBJ databases">
        <title>Revisited historic fungal species revealed as producer of novel bioactive compounds through whole genome sequencing and comparative genomics.</title>
        <authorList>
            <person name="Vignolle G.A."/>
            <person name="Hochenegger N."/>
            <person name="Mach R.L."/>
            <person name="Mach-Aigner A.R."/>
            <person name="Javad Rahimi M."/>
            <person name="Salim K.A."/>
            <person name="Chan C.M."/>
            <person name="Lim L.B.L."/>
            <person name="Cai F."/>
            <person name="Druzhinina I.S."/>
            <person name="U'Ren J.M."/>
            <person name="Derntl C."/>
        </authorList>
    </citation>
    <scope>NUCLEOTIDE SEQUENCE</scope>
    <source>
        <strain evidence="2">TUCIM 5799</strain>
    </source>
</reference>
<feature type="compositionally biased region" description="Acidic residues" evidence="1">
    <location>
        <begin position="248"/>
        <end position="259"/>
    </location>
</feature>
<dbReference type="PANTHER" id="PTHR42040:SF1">
    <property type="entry name" value="INNER KINETOCHORE SUBUNIT FTA4"/>
    <property type="match status" value="1"/>
</dbReference>
<gene>
    <name evidence="2" type="ORF">JX265_002216</name>
</gene>
<dbReference type="AlphaFoldDB" id="A0A9P9WTW3"/>